<evidence type="ECO:0008006" key="4">
    <source>
        <dbReference type="Google" id="ProtNLM"/>
    </source>
</evidence>
<dbReference type="STRING" id="118168.MC7420_1937"/>
<name>B4VM74_9CYAN</name>
<dbReference type="EMBL" id="DS989845">
    <property type="protein sequence ID" value="EDX76934.1"/>
    <property type="molecule type" value="Genomic_DNA"/>
</dbReference>
<organism evidence="2 3">
    <name type="scientific">Coleofasciculus chthonoplastes PCC 7420</name>
    <dbReference type="NCBI Taxonomy" id="118168"/>
    <lineage>
        <taxon>Bacteria</taxon>
        <taxon>Bacillati</taxon>
        <taxon>Cyanobacteriota</taxon>
        <taxon>Cyanophyceae</taxon>
        <taxon>Coleofasciculales</taxon>
        <taxon>Coleofasciculaceae</taxon>
        <taxon>Coleofasciculus</taxon>
    </lineage>
</organism>
<accession>B4VM74</accession>
<evidence type="ECO:0000313" key="2">
    <source>
        <dbReference type="EMBL" id="EDX76934.1"/>
    </source>
</evidence>
<keyword evidence="3" id="KW-1185">Reference proteome</keyword>
<dbReference type="AlphaFoldDB" id="B4VM74"/>
<reference evidence="2 3" key="1">
    <citation type="submission" date="2008-07" db="EMBL/GenBank/DDBJ databases">
        <authorList>
            <person name="Tandeau de Marsac N."/>
            <person name="Ferriera S."/>
            <person name="Johnson J."/>
            <person name="Kravitz S."/>
            <person name="Beeson K."/>
            <person name="Sutton G."/>
            <person name="Rogers Y.-H."/>
            <person name="Friedman R."/>
            <person name="Frazier M."/>
            <person name="Venter J.C."/>
        </authorList>
    </citation>
    <scope>NUCLEOTIDE SEQUENCE [LARGE SCALE GENOMIC DNA]</scope>
    <source>
        <strain evidence="2 3">PCC 7420</strain>
    </source>
</reference>
<feature type="transmembrane region" description="Helical" evidence="1">
    <location>
        <begin position="38"/>
        <end position="59"/>
    </location>
</feature>
<protein>
    <recommendedName>
        <fullName evidence="4">DUF4112 domain-containing protein</fullName>
    </recommendedName>
</protein>
<keyword evidence="1" id="KW-0812">Transmembrane</keyword>
<keyword evidence="1" id="KW-1133">Transmembrane helix</keyword>
<dbReference type="InterPro" id="IPR025187">
    <property type="entry name" value="DUF4112"/>
</dbReference>
<dbReference type="HOGENOM" id="CLU_116315_0_0_3"/>
<dbReference type="RefSeq" id="WP_006099891.1">
    <property type="nucleotide sequence ID" value="NZ_DS989845.1"/>
</dbReference>
<evidence type="ECO:0000313" key="3">
    <source>
        <dbReference type="Proteomes" id="UP000003835"/>
    </source>
</evidence>
<dbReference type="eggNOG" id="ENOG5032RYR">
    <property type="taxonomic scope" value="Bacteria"/>
</dbReference>
<dbReference type="OrthoDB" id="513552at2"/>
<dbReference type="Pfam" id="PF13430">
    <property type="entry name" value="DUF4112"/>
    <property type="match status" value="1"/>
</dbReference>
<gene>
    <name evidence="2" type="ORF">MC7420_1937</name>
</gene>
<dbReference type="PANTHER" id="PTHR35519">
    <property type="entry name" value="MEMBRANE PROTEINS"/>
    <property type="match status" value="1"/>
</dbReference>
<sequence length="157" mass="17138">MTHNSKTSTLRRLRRLSHLLDNAIPIPGTSWRFGLDPVLGLLPGAGDFLGTAFSAYIVLEAARIGIPRSLLGQMVINILLDTVIGSVPIVGDIADATWKANAKNIELLETYWDSPQPEKQTDWFFLVCLLLGLLIAVTIIATLSLLVIKGFLAVINF</sequence>
<feature type="transmembrane region" description="Helical" evidence="1">
    <location>
        <begin position="123"/>
        <end position="148"/>
    </location>
</feature>
<evidence type="ECO:0000256" key="1">
    <source>
        <dbReference type="SAM" id="Phobius"/>
    </source>
</evidence>
<keyword evidence="1" id="KW-0472">Membrane</keyword>
<dbReference type="PANTHER" id="PTHR35519:SF2">
    <property type="entry name" value="PH DOMAIN PROTEIN"/>
    <property type="match status" value="1"/>
</dbReference>
<proteinExistence type="predicted"/>
<dbReference type="Proteomes" id="UP000003835">
    <property type="component" value="Unassembled WGS sequence"/>
</dbReference>